<dbReference type="AlphaFoldDB" id="A0AAX4P7N0"/>
<protein>
    <submittedName>
        <fullName evidence="8">Mitotic spindle checkpoint protein MAD1</fullName>
    </submittedName>
</protein>
<evidence type="ECO:0000256" key="1">
    <source>
        <dbReference type="ARBA" id="ARBA00004123"/>
    </source>
</evidence>
<keyword evidence="4" id="KW-0498">Mitosis</keyword>
<dbReference type="Proteomes" id="UP001472866">
    <property type="component" value="Chromosome 05"/>
</dbReference>
<keyword evidence="7" id="KW-0175">Coiled coil</keyword>
<keyword evidence="9" id="KW-1185">Reference proteome</keyword>
<dbReference type="GO" id="GO:0005635">
    <property type="term" value="C:nuclear envelope"/>
    <property type="evidence" value="ECO:0007669"/>
    <property type="project" value="TreeGrafter"/>
</dbReference>
<name>A0AAX4P7N0_9CHLO</name>
<feature type="coiled-coil region" evidence="7">
    <location>
        <begin position="150"/>
        <end position="205"/>
    </location>
</feature>
<organism evidence="8 9">
    <name type="scientific">Chloropicon roscoffensis</name>
    <dbReference type="NCBI Taxonomy" id="1461544"/>
    <lineage>
        <taxon>Eukaryota</taxon>
        <taxon>Viridiplantae</taxon>
        <taxon>Chlorophyta</taxon>
        <taxon>Chloropicophyceae</taxon>
        <taxon>Chloropicales</taxon>
        <taxon>Chloropicaceae</taxon>
        <taxon>Chloropicon</taxon>
    </lineage>
</organism>
<evidence type="ECO:0000256" key="2">
    <source>
        <dbReference type="ARBA" id="ARBA00008029"/>
    </source>
</evidence>
<feature type="coiled-coil region" evidence="7">
    <location>
        <begin position="475"/>
        <end position="530"/>
    </location>
</feature>
<dbReference type="GO" id="GO:0007094">
    <property type="term" value="P:mitotic spindle assembly checkpoint signaling"/>
    <property type="evidence" value="ECO:0007669"/>
    <property type="project" value="InterPro"/>
</dbReference>
<dbReference type="GO" id="GO:0051315">
    <property type="term" value="P:attachment of mitotic spindle microtubules to kinetochore"/>
    <property type="evidence" value="ECO:0007669"/>
    <property type="project" value="TreeGrafter"/>
</dbReference>
<proteinExistence type="inferred from homology"/>
<evidence type="ECO:0000256" key="4">
    <source>
        <dbReference type="ARBA" id="ARBA00022776"/>
    </source>
</evidence>
<dbReference type="Gene3D" id="6.10.250.90">
    <property type="match status" value="1"/>
</dbReference>
<dbReference type="Pfam" id="PF05557">
    <property type="entry name" value="MAD"/>
    <property type="match status" value="1"/>
</dbReference>
<dbReference type="PANTHER" id="PTHR23168">
    <property type="entry name" value="MITOTIC SPINDLE ASSEMBLY CHECKPOINT PROTEIN MAD1 MITOTIC ARREST DEFICIENT-LIKE PROTEIN 1"/>
    <property type="match status" value="1"/>
</dbReference>
<keyword evidence="5" id="KW-0539">Nucleus</keyword>
<dbReference type="GO" id="GO:0072686">
    <property type="term" value="C:mitotic spindle"/>
    <property type="evidence" value="ECO:0007669"/>
    <property type="project" value="TreeGrafter"/>
</dbReference>
<reference evidence="8 9" key="1">
    <citation type="submission" date="2024-03" db="EMBL/GenBank/DDBJ databases">
        <title>Complete genome sequence of the green alga Chloropicon roscoffensis RCC1871.</title>
        <authorList>
            <person name="Lemieux C."/>
            <person name="Pombert J.-F."/>
            <person name="Otis C."/>
            <person name="Turmel M."/>
        </authorList>
    </citation>
    <scope>NUCLEOTIDE SEQUENCE [LARGE SCALE GENOMIC DNA]</scope>
    <source>
        <strain evidence="8 9">RCC1871</strain>
    </source>
</reference>
<keyword evidence="6" id="KW-0131">Cell cycle</keyword>
<dbReference type="Gene3D" id="3.30.457.60">
    <property type="match status" value="1"/>
</dbReference>
<evidence type="ECO:0000313" key="8">
    <source>
        <dbReference type="EMBL" id="WZN62347.1"/>
    </source>
</evidence>
<dbReference type="GO" id="GO:0051301">
    <property type="term" value="P:cell division"/>
    <property type="evidence" value="ECO:0007669"/>
    <property type="project" value="UniProtKB-KW"/>
</dbReference>
<evidence type="ECO:0000256" key="3">
    <source>
        <dbReference type="ARBA" id="ARBA00022618"/>
    </source>
</evidence>
<dbReference type="InterPro" id="IPR008672">
    <property type="entry name" value="Mad1"/>
</dbReference>
<comment type="subcellular location">
    <subcellularLocation>
        <location evidence="1">Nucleus</location>
    </subcellularLocation>
</comment>
<evidence type="ECO:0000256" key="5">
    <source>
        <dbReference type="ARBA" id="ARBA00023242"/>
    </source>
</evidence>
<dbReference type="GO" id="GO:0000776">
    <property type="term" value="C:kinetochore"/>
    <property type="evidence" value="ECO:0007669"/>
    <property type="project" value="TreeGrafter"/>
</dbReference>
<dbReference type="Gene3D" id="1.20.5.170">
    <property type="match status" value="1"/>
</dbReference>
<sequence>MEGGPSAGATPMRDLVDRSASVKRRRVAEALLTPLTGQNALGEYVNQEDQEVYINTYGRANLVKREFVEASEAKDAVIEGHRKELAALRRRLGLLEGEKAAAVAKSASLEQEVETRALRERTEAELAGGNAADAAAATESEALKLARGQQAKLRALVEMKARRVEELEEAVAGLESWKRCEAQERREASAELDRLRLEVEALRGNGEGNGAAERRISALESRLVLEEDATAAAEARLKDALAEAERQGRRALEAENAALGLRKELVDASSSSAPVADLERQVRHLEKELQSQSREVAAARALRGKLQSEGVLVEKLAQAQARAERAEGALAEATASQAEADAVRADAETWRSILVARFGEGSGPHDVVRKFDKAERRVVELLEECGRARVEAKAASGSVGDLETSLRSTGEEGAALRQMIEELRASALRQDRKVTLLQKERDGLKRIIASYDDEEVLLTRAGAGEGAGKQHAVRVAELEDALEAQRAQAAKLESELRESQDKAEDLMSKNEALRSEGAEAKSRVGSLEQERSMMARELASTSQELSHLKAEQDSRILHLASNPEQKARRDHVNGLMAEVASLREALRSQGQGGGATDAEVAKLKKQLESLSKRESRLKSAFQDRISLFIDACYAIFGYRIDMTTENKETRFVLRPMHEERESLNLIFKFESNAAELVPTEYSETMQREVDTFIGRYKTIPAFTANLTMDIFNKQTQV</sequence>
<dbReference type="EMBL" id="CP151505">
    <property type="protein sequence ID" value="WZN62347.1"/>
    <property type="molecule type" value="Genomic_DNA"/>
</dbReference>
<evidence type="ECO:0000256" key="6">
    <source>
        <dbReference type="ARBA" id="ARBA00023306"/>
    </source>
</evidence>
<comment type="similarity">
    <text evidence="2">Belongs to the MAD1 family.</text>
</comment>
<evidence type="ECO:0000313" key="9">
    <source>
        <dbReference type="Proteomes" id="UP001472866"/>
    </source>
</evidence>
<feature type="coiled-coil region" evidence="7">
    <location>
        <begin position="234"/>
        <end position="336"/>
    </location>
</feature>
<keyword evidence="3" id="KW-0132">Cell division</keyword>
<dbReference type="SUPFAM" id="SSF75704">
    <property type="entry name" value="Mitotic arrest deficient-like 1, Mad1"/>
    <property type="match status" value="1"/>
</dbReference>
<gene>
    <name evidence="8" type="ORF">HKI87_05g38830</name>
</gene>
<evidence type="ECO:0000256" key="7">
    <source>
        <dbReference type="SAM" id="Coils"/>
    </source>
</evidence>
<dbReference type="PANTHER" id="PTHR23168:SF0">
    <property type="entry name" value="MITOTIC SPINDLE ASSEMBLY CHECKPOINT PROTEIN MAD1"/>
    <property type="match status" value="1"/>
</dbReference>
<accession>A0AAX4P7N0</accession>